<dbReference type="STRING" id="697329.Rumal_0689"/>
<dbReference type="EMBL" id="CP002403">
    <property type="protein sequence ID" value="ADU21232.1"/>
    <property type="molecule type" value="Genomic_DNA"/>
</dbReference>
<evidence type="ECO:0000313" key="2">
    <source>
        <dbReference type="EMBL" id="ADU21232.1"/>
    </source>
</evidence>
<dbReference type="HOGENOM" id="CLU_032808_0_0_9"/>
<reference evidence="2 3" key="1">
    <citation type="journal article" date="2011" name="J. Bacteriol.">
        <title>Complete genome of the cellulolytic ruminal bacterium Ruminococcus albus 7.</title>
        <authorList>
            <person name="Suen G."/>
            <person name="Stevenson D.M."/>
            <person name="Bruce D.C."/>
            <person name="Chertkov O."/>
            <person name="Copeland A."/>
            <person name="Cheng J.F."/>
            <person name="Detter C."/>
            <person name="Detter J.C."/>
            <person name="Goodwin L.A."/>
            <person name="Han C.S."/>
            <person name="Hauser L.J."/>
            <person name="Ivanova N.N."/>
            <person name="Kyrpides N.C."/>
            <person name="Land M.L."/>
            <person name="Lapidus A."/>
            <person name="Lucas S."/>
            <person name="Ovchinnikova G."/>
            <person name="Pitluck S."/>
            <person name="Tapia R."/>
            <person name="Woyke T."/>
            <person name="Boyum J."/>
            <person name="Mead D."/>
            <person name="Weimer P.J."/>
        </authorList>
    </citation>
    <scope>NUCLEOTIDE SEQUENCE [LARGE SCALE GENOMIC DNA]</scope>
    <source>
        <strain evidence="3">ATCC 27210 / DSM 20455 / JCM 14654 / NCDO 2250 / 7</strain>
    </source>
</reference>
<sequence>MFPEYEVLKFKNYKSFEDYSYISSLKNINVFIGKNNCGKSSCIDVLQSLVDNKISIGNAKVQIDYRMKDKDYDLMMSKSNYSKTSMIRPDKGQFIGKIISLNMKSGFADNSKNREFYYDGNKTIFFQNELSVDTIVDDFNRKVCEIKHYRLNAERNILPEQEDKKIFLLENGSGATNVILHVLNYANCDERLVRVDVLNALNQIMYPDSKYDNISIQKEKNEEWEVFLYENDNRFPLSQMGSGLKTIILVLLNILVMPCIIGSTANSQNINYKNIVFSFEELENNLHPALQRRLFEYLYHFSIENDTTILLTTHSHVAINMFSDKKEAQLYHVIKEKGKSSINKVEDYITKCEILQDLDVRASDLFQANGIIWVEGPSDKVYIKHWLELWGDSELVEGIDYQFLYYGGRILSHFTANPDSQDDNLINILSTNRNSAIVIDSDVCGKRKGINVTKQRIKDEFKSVGMFCWITQGKEIENYIPYQAINAAYNSNLSKQCGRNELFPDYIKKVIGKSKFDKVNFAHKVIGSITADDTNNILDLKSKIIELSNMIKHWNSKE</sequence>
<dbReference type="KEGG" id="ral:Rumal_0689"/>
<accession>E6UHI7</accession>
<dbReference type="RefSeq" id="WP_013497421.1">
    <property type="nucleotide sequence ID" value="NC_014833.1"/>
</dbReference>
<dbReference type="Pfam" id="PF13175">
    <property type="entry name" value="AAA_15"/>
    <property type="match status" value="2"/>
</dbReference>
<name>E6UHI7_RUMA7</name>
<feature type="domain" description="Endonuclease GajA/Old nuclease/RecF-like AAA" evidence="1">
    <location>
        <begin position="8"/>
        <end position="64"/>
    </location>
</feature>
<dbReference type="PANTHER" id="PTHR43581:SF2">
    <property type="entry name" value="EXCINUCLEASE ATPASE SUBUNIT"/>
    <property type="match status" value="1"/>
</dbReference>
<dbReference type="PANTHER" id="PTHR43581">
    <property type="entry name" value="ATP/GTP PHOSPHATASE"/>
    <property type="match status" value="1"/>
</dbReference>
<dbReference type="eggNOG" id="COG1106">
    <property type="taxonomic scope" value="Bacteria"/>
</dbReference>
<dbReference type="AlphaFoldDB" id="E6UHI7"/>
<proteinExistence type="predicted"/>
<evidence type="ECO:0000313" key="3">
    <source>
        <dbReference type="Proteomes" id="UP000006919"/>
    </source>
</evidence>
<dbReference type="InterPro" id="IPR051396">
    <property type="entry name" value="Bact_Antivir_Def_Nuclease"/>
</dbReference>
<protein>
    <recommendedName>
        <fullName evidence="1">Endonuclease GajA/Old nuclease/RecF-like AAA domain-containing protein</fullName>
    </recommendedName>
</protein>
<feature type="domain" description="Endonuclease GajA/Old nuclease/RecF-like AAA" evidence="1">
    <location>
        <begin position="210"/>
        <end position="316"/>
    </location>
</feature>
<dbReference type="InterPro" id="IPR027417">
    <property type="entry name" value="P-loop_NTPase"/>
</dbReference>
<evidence type="ECO:0000259" key="1">
    <source>
        <dbReference type="Pfam" id="PF13175"/>
    </source>
</evidence>
<organism evidence="2 3">
    <name type="scientific">Ruminococcus albus (strain ATCC 27210 / DSM 20455 / JCM 14654 / NCDO 2250 / 7)</name>
    <dbReference type="NCBI Taxonomy" id="697329"/>
    <lineage>
        <taxon>Bacteria</taxon>
        <taxon>Bacillati</taxon>
        <taxon>Bacillota</taxon>
        <taxon>Clostridia</taxon>
        <taxon>Eubacteriales</taxon>
        <taxon>Oscillospiraceae</taxon>
        <taxon>Ruminococcus</taxon>
    </lineage>
</organism>
<dbReference type="Gene3D" id="3.40.50.300">
    <property type="entry name" value="P-loop containing nucleotide triphosphate hydrolases"/>
    <property type="match status" value="1"/>
</dbReference>
<dbReference type="InterPro" id="IPR041685">
    <property type="entry name" value="AAA_GajA/Old/RecF-like"/>
</dbReference>
<gene>
    <name evidence="2" type="ordered locus">Rumal_0689</name>
</gene>
<dbReference type="Proteomes" id="UP000006919">
    <property type="component" value="Chromosome"/>
</dbReference>
<dbReference type="SUPFAM" id="SSF52540">
    <property type="entry name" value="P-loop containing nucleoside triphosphate hydrolases"/>
    <property type="match status" value="1"/>
</dbReference>